<accession>A0AAJ1VB27</accession>
<gene>
    <name evidence="2" type="ORF">QUF85_12480</name>
</gene>
<protein>
    <submittedName>
        <fullName evidence="2">DUF1641 domain-containing protein</fullName>
    </submittedName>
</protein>
<evidence type="ECO:0000313" key="3">
    <source>
        <dbReference type="Proteomes" id="UP001238973"/>
    </source>
</evidence>
<comment type="caution">
    <text evidence="2">The sequence shown here is derived from an EMBL/GenBank/DDBJ whole genome shotgun (WGS) entry which is preliminary data.</text>
</comment>
<dbReference type="Pfam" id="PF07849">
    <property type="entry name" value="DUF1641"/>
    <property type="match status" value="1"/>
</dbReference>
<dbReference type="AlphaFoldDB" id="A0AAJ1VB27"/>
<dbReference type="EMBL" id="JAUCFI010000003">
    <property type="protein sequence ID" value="MDM5284114.1"/>
    <property type="molecule type" value="Genomic_DNA"/>
</dbReference>
<reference evidence="2" key="1">
    <citation type="submission" date="2023-06" db="EMBL/GenBank/DDBJ databases">
        <title>Comparative genomics of Bacillaceae isolates and their secondary metabolite potential.</title>
        <authorList>
            <person name="Song L."/>
            <person name="Nielsen L.J."/>
            <person name="Mohite O."/>
            <person name="Xu X."/>
            <person name="Weber T."/>
            <person name="Kovacs A.T."/>
        </authorList>
    </citation>
    <scope>NUCLEOTIDE SEQUENCE</scope>
    <source>
        <strain evidence="2">G1S1</strain>
    </source>
</reference>
<sequence length="162" mass="17716">MAKPITKIDEPTFTEKEKQDQTLEKVLQDLSENADGIKETIKLLQELHESGILGAINNLVEAKEKVAKIAVGQLLRPPVTNAVNNAMEAAGVLTELNPEMTKKLVGGLSKGLQKAEEGFQSNKKVSVLDLVRLMRDPDVNRVMRFSLDLLKGLGEGLKGQSK</sequence>
<dbReference type="PANTHER" id="PTHR38433:SF1">
    <property type="entry name" value="DUF1641 DOMAIN-CONTAINING PROTEIN"/>
    <property type="match status" value="1"/>
</dbReference>
<evidence type="ECO:0000256" key="1">
    <source>
        <dbReference type="SAM" id="MobiDB-lite"/>
    </source>
</evidence>
<dbReference type="RefSeq" id="WP_063593301.1">
    <property type="nucleotide sequence ID" value="NZ_CP085395.1"/>
</dbReference>
<proteinExistence type="predicted"/>
<organism evidence="2 3">
    <name type="scientific">Peribacillus frigoritolerans</name>
    <dbReference type="NCBI Taxonomy" id="450367"/>
    <lineage>
        <taxon>Bacteria</taxon>
        <taxon>Bacillati</taxon>
        <taxon>Bacillota</taxon>
        <taxon>Bacilli</taxon>
        <taxon>Bacillales</taxon>
        <taxon>Bacillaceae</taxon>
        <taxon>Peribacillus</taxon>
    </lineage>
</organism>
<evidence type="ECO:0000313" key="2">
    <source>
        <dbReference type="EMBL" id="MDM5284114.1"/>
    </source>
</evidence>
<name>A0AAJ1VB27_9BACI</name>
<dbReference type="Proteomes" id="UP001238973">
    <property type="component" value="Unassembled WGS sequence"/>
</dbReference>
<dbReference type="PANTHER" id="PTHR38433">
    <property type="match status" value="1"/>
</dbReference>
<feature type="region of interest" description="Disordered" evidence="1">
    <location>
        <begin position="1"/>
        <end position="21"/>
    </location>
</feature>
<dbReference type="InterPro" id="IPR012440">
    <property type="entry name" value="DUF1641"/>
</dbReference>